<gene>
    <name evidence="14" type="ORF">BAMA_23495</name>
</gene>
<keyword evidence="15" id="KW-1185">Reference proteome</keyword>
<comment type="function">
    <text evidence="11">Part of an ABC transporter complex involved in ferric-petrobactin uptake. Probably responsible for the translocation of the substrate across the membrane.</text>
</comment>
<feature type="transmembrane region" description="Helical" evidence="13">
    <location>
        <begin position="283"/>
        <end position="305"/>
    </location>
</feature>
<dbReference type="PANTHER" id="PTHR30472:SF27">
    <property type="entry name" value="PETROBACTIN IMPORT SYSTEM PERMEASE PROTEIN YCLN"/>
    <property type="match status" value="1"/>
</dbReference>
<evidence type="ECO:0000313" key="14">
    <source>
        <dbReference type="EMBL" id="KEK19339.1"/>
    </source>
</evidence>
<evidence type="ECO:0000256" key="11">
    <source>
        <dbReference type="ARBA" id="ARBA00054099"/>
    </source>
</evidence>
<evidence type="ECO:0000256" key="13">
    <source>
        <dbReference type="SAM" id="Phobius"/>
    </source>
</evidence>
<dbReference type="AlphaFoldDB" id="A0A073JWE8"/>
<comment type="subunit">
    <text evidence="12">The complex is composed of two ATP-binding proteins (FatE), two transmembrane proteins (FatC and FatD) and a solute-binding protein (FpuA).</text>
</comment>
<keyword evidence="6 13" id="KW-0812">Transmembrane</keyword>
<keyword evidence="7 13" id="KW-1133">Transmembrane helix</keyword>
<dbReference type="GO" id="GO:0022857">
    <property type="term" value="F:transmembrane transporter activity"/>
    <property type="evidence" value="ECO:0007669"/>
    <property type="project" value="InterPro"/>
</dbReference>
<dbReference type="EMBL" id="JOTN01000008">
    <property type="protein sequence ID" value="KEK19339.1"/>
    <property type="molecule type" value="Genomic_DNA"/>
</dbReference>
<dbReference type="CDD" id="cd06550">
    <property type="entry name" value="TM_ABC_iron-siderophores_like"/>
    <property type="match status" value="1"/>
</dbReference>
<feature type="transmembrane region" description="Helical" evidence="13">
    <location>
        <begin position="150"/>
        <end position="168"/>
    </location>
</feature>
<feature type="transmembrane region" description="Helical" evidence="13">
    <location>
        <begin position="28"/>
        <end position="48"/>
    </location>
</feature>
<dbReference type="OrthoDB" id="9811975at2"/>
<evidence type="ECO:0000256" key="5">
    <source>
        <dbReference type="ARBA" id="ARBA00022496"/>
    </source>
</evidence>
<dbReference type="PANTHER" id="PTHR30472">
    <property type="entry name" value="FERRIC ENTEROBACTIN TRANSPORT SYSTEM PERMEASE PROTEIN"/>
    <property type="match status" value="1"/>
</dbReference>
<dbReference type="Pfam" id="PF01032">
    <property type="entry name" value="FecCD"/>
    <property type="match status" value="1"/>
</dbReference>
<dbReference type="Proteomes" id="UP000027822">
    <property type="component" value="Unassembled WGS sequence"/>
</dbReference>
<dbReference type="RefSeq" id="WP_034639158.1">
    <property type="nucleotide sequence ID" value="NZ_CBCSJC010000023.1"/>
</dbReference>
<comment type="caution">
    <text evidence="14">The sequence shown here is derived from an EMBL/GenBank/DDBJ whole genome shotgun (WGS) entry which is preliminary data.</text>
</comment>
<evidence type="ECO:0000313" key="15">
    <source>
        <dbReference type="Proteomes" id="UP000027822"/>
    </source>
</evidence>
<keyword evidence="10 13" id="KW-0472">Membrane</keyword>
<evidence type="ECO:0000256" key="2">
    <source>
        <dbReference type="ARBA" id="ARBA00007935"/>
    </source>
</evidence>
<dbReference type="FunFam" id="1.10.3470.10:FF:000004">
    <property type="entry name" value="Iron compound ABC transporter, permease"/>
    <property type="match status" value="1"/>
</dbReference>
<dbReference type="Gene3D" id="1.10.3470.10">
    <property type="entry name" value="ABC transporter involved in vitamin B12 uptake, BtuC"/>
    <property type="match status" value="1"/>
</dbReference>
<dbReference type="GO" id="GO:0033214">
    <property type="term" value="P:siderophore-iron import into cell"/>
    <property type="evidence" value="ECO:0007669"/>
    <property type="project" value="TreeGrafter"/>
</dbReference>
<evidence type="ECO:0000256" key="12">
    <source>
        <dbReference type="ARBA" id="ARBA00066247"/>
    </source>
</evidence>
<name>A0A073JWE8_9BACI</name>
<feature type="transmembrane region" description="Helical" evidence="13">
    <location>
        <begin position="68"/>
        <end position="88"/>
    </location>
</feature>
<keyword evidence="8" id="KW-0408">Iron</keyword>
<sequence>MPKNVITRIESNSQSWFYNHNKIWTKPFILAIIVVIILASISLFTGVYDIRGQEDGMEMFFITRVPRTVALMLTGAAMAMAGLVMQLLTQNRFVEPTTTGTIEWAGLGLLAVYLLFPAPTLVLRMTGAIIFSFIGTMIFFLFLRRVKLRSSLIVPIIGLMLGAVISAVSTFMGLFFQMTQIIESWFVGSFAGVQVGRYEYLWLIVIVTILIFIYANRLTLAGLGEDVTTSLGVNYNRIILFATALISFAVGIVAAVIGNLPFLGLIVPNIVSMFRGDDLRSNLPWVCVIGMGTITLCDIISRTIIMPFEVPVSLILGTVGAVVFITILLRQRKPRRLR</sequence>
<evidence type="ECO:0000256" key="7">
    <source>
        <dbReference type="ARBA" id="ARBA00022989"/>
    </source>
</evidence>
<feature type="transmembrane region" description="Helical" evidence="13">
    <location>
        <begin position="122"/>
        <end position="143"/>
    </location>
</feature>
<evidence type="ECO:0000256" key="4">
    <source>
        <dbReference type="ARBA" id="ARBA00022475"/>
    </source>
</evidence>
<evidence type="ECO:0000256" key="10">
    <source>
        <dbReference type="ARBA" id="ARBA00023136"/>
    </source>
</evidence>
<evidence type="ECO:0000256" key="9">
    <source>
        <dbReference type="ARBA" id="ARBA00023065"/>
    </source>
</evidence>
<reference evidence="14 15" key="1">
    <citation type="submission" date="2014-06" db="EMBL/GenBank/DDBJ databases">
        <title>Draft genome sequence of Bacillus manliponensis JCM 15802 (MCCC 1A00708).</title>
        <authorList>
            <person name="Lai Q."/>
            <person name="Liu Y."/>
            <person name="Shao Z."/>
        </authorList>
    </citation>
    <scope>NUCLEOTIDE SEQUENCE [LARGE SCALE GENOMIC DNA]</scope>
    <source>
        <strain evidence="14 15">JCM 15802</strain>
    </source>
</reference>
<keyword evidence="4" id="KW-1003">Cell membrane</keyword>
<evidence type="ECO:0000256" key="3">
    <source>
        <dbReference type="ARBA" id="ARBA00022448"/>
    </source>
</evidence>
<dbReference type="eggNOG" id="COG4606">
    <property type="taxonomic scope" value="Bacteria"/>
</dbReference>
<feature type="transmembrane region" description="Helical" evidence="13">
    <location>
        <begin position="311"/>
        <end position="329"/>
    </location>
</feature>
<protein>
    <submittedName>
        <fullName evidence="14">Iron ABC transporter permease</fullName>
    </submittedName>
</protein>
<feature type="transmembrane region" description="Helical" evidence="13">
    <location>
        <begin position="174"/>
        <end position="193"/>
    </location>
</feature>
<dbReference type="GO" id="GO:0005886">
    <property type="term" value="C:plasma membrane"/>
    <property type="evidence" value="ECO:0007669"/>
    <property type="project" value="UniProtKB-SubCell"/>
</dbReference>
<evidence type="ECO:0000256" key="1">
    <source>
        <dbReference type="ARBA" id="ARBA00004651"/>
    </source>
</evidence>
<feature type="transmembrane region" description="Helical" evidence="13">
    <location>
        <begin position="238"/>
        <end position="271"/>
    </location>
</feature>
<dbReference type="STRING" id="574376.BAMA_23495"/>
<organism evidence="14 15">
    <name type="scientific">Bacillus manliponensis</name>
    <dbReference type="NCBI Taxonomy" id="574376"/>
    <lineage>
        <taxon>Bacteria</taxon>
        <taxon>Bacillati</taxon>
        <taxon>Bacillota</taxon>
        <taxon>Bacilli</taxon>
        <taxon>Bacillales</taxon>
        <taxon>Bacillaceae</taxon>
        <taxon>Bacillus</taxon>
        <taxon>Bacillus cereus group</taxon>
    </lineage>
</organism>
<proteinExistence type="inferred from homology"/>
<keyword evidence="5" id="KW-0410">Iron transport</keyword>
<evidence type="ECO:0000256" key="6">
    <source>
        <dbReference type="ARBA" id="ARBA00022692"/>
    </source>
</evidence>
<feature type="transmembrane region" description="Helical" evidence="13">
    <location>
        <begin position="100"/>
        <end position="116"/>
    </location>
</feature>
<dbReference type="SUPFAM" id="SSF81345">
    <property type="entry name" value="ABC transporter involved in vitamin B12 uptake, BtuC"/>
    <property type="match status" value="1"/>
</dbReference>
<feature type="transmembrane region" description="Helical" evidence="13">
    <location>
        <begin position="200"/>
        <end position="218"/>
    </location>
</feature>
<dbReference type="InterPro" id="IPR037294">
    <property type="entry name" value="ABC_BtuC-like"/>
</dbReference>
<comment type="similarity">
    <text evidence="2">Belongs to the binding-protein-dependent transport system permease family. FecCD subfamily.</text>
</comment>
<dbReference type="InterPro" id="IPR000522">
    <property type="entry name" value="ABC_transptr_permease_BtuC"/>
</dbReference>
<comment type="subcellular location">
    <subcellularLocation>
        <location evidence="1">Cell membrane</location>
        <topology evidence="1">Multi-pass membrane protein</topology>
    </subcellularLocation>
</comment>
<keyword evidence="9" id="KW-0406">Ion transport</keyword>
<evidence type="ECO:0000256" key="8">
    <source>
        <dbReference type="ARBA" id="ARBA00023004"/>
    </source>
</evidence>
<accession>A0A073JWE8</accession>
<keyword evidence="3" id="KW-0813">Transport</keyword>